<reference evidence="2" key="1">
    <citation type="submission" date="2014-09" db="EMBL/GenBank/DDBJ databases">
        <authorList>
            <person name="Magalhaes I.L.F."/>
            <person name="Oliveira U."/>
            <person name="Santos F.R."/>
            <person name="Vidigal T.H.D.A."/>
            <person name="Brescovit A.D."/>
            <person name="Santos A.J."/>
        </authorList>
    </citation>
    <scope>NUCLEOTIDE SEQUENCE</scope>
    <source>
        <tissue evidence="2">Shoot tissue taken approximately 20 cm above the soil surface</tissue>
    </source>
</reference>
<reference evidence="2" key="2">
    <citation type="journal article" date="2015" name="Data Brief">
        <title>Shoot transcriptome of the giant reed, Arundo donax.</title>
        <authorList>
            <person name="Barrero R.A."/>
            <person name="Guerrero F.D."/>
            <person name="Moolhuijzen P."/>
            <person name="Goolsby J.A."/>
            <person name="Tidwell J."/>
            <person name="Bellgard S.E."/>
            <person name="Bellgard M.I."/>
        </authorList>
    </citation>
    <scope>NUCLEOTIDE SEQUENCE</scope>
    <source>
        <tissue evidence="2">Shoot tissue taken approximately 20 cm above the soil surface</tissue>
    </source>
</reference>
<keyword evidence="1" id="KW-0472">Membrane</keyword>
<feature type="transmembrane region" description="Helical" evidence="1">
    <location>
        <begin position="6"/>
        <end position="29"/>
    </location>
</feature>
<accession>A0A0A9DTQ8</accession>
<sequence length="74" mass="7995">MHLSCSNWFMCNVTIPCFAVTFITVIAALRVSLVPALANLPGPGCTPRRSVWSAWGADACLATELPGRLEPKKH</sequence>
<proteinExistence type="predicted"/>
<dbReference type="EMBL" id="GBRH01207822">
    <property type="protein sequence ID" value="JAD90073.1"/>
    <property type="molecule type" value="Transcribed_RNA"/>
</dbReference>
<keyword evidence="1" id="KW-0812">Transmembrane</keyword>
<keyword evidence="1" id="KW-1133">Transmembrane helix</keyword>
<organism evidence="2">
    <name type="scientific">Arundo donax</name>
    <name type="common">Giant reed</name>
    <name type="synonym">Donax arundinaceus</name>
    <dbReference type="NCBI Taxonomy" id="35708"/>
    <lineage>
        <taxon>Eukaryota</taxon>
        <taxon>Viridiplantae</taxon>
        <taxon>Streptophyta</taxon>
        <taxon>Embryophyta</taxon>
        <taxon>Tracheophyta</taxon>
        <taxon>Spermatophyta</taxon>
        <taxon>Magnoliopsida</taxon>
        <taxon>Liliopsida</taxon>
        <taxon>Poales</taxon>
        <taxon>Poaceae</taxon>
        <taxon>PACMAD clade</taxon>
        <taxon>Arundinoideae</taxon>
        <taxon>Arundineae</taxon>
        <taxon>Arundo</taxon>
    </lineage>
</organism>
<evidence type="ECO:0000313" key="2">
    <source>
        <dbReference type="EMBL" id="JAD90073.1"/>
    </source>
</evidence>
<evidence type="ECO:0000256" key="1">
    <source>
        <dbReference type="SAM" id="Phobius"/>
    </source>
</evidence>
<dbReference type="AlphaFoldDB" id="A0A0A9DTQ8"/>
<name>A0A0A9DTQ8_ARUDO</name>
<protein>
    <submittedName>
        <fullName evidence="2">Uncharacterized protein</fullName>
    </submittedName>
</protein>